<dbReference type="RefSeq" id="WP_124345887.1">
    <property type="nucleotide sequence ID" value="NZ_CP027706.1"/>
</dbReference>
<organism evidence="1 2">
    <name type="scientific">Pseudomonas sessilinigenes</name>
    <dbReference type="NCBI Taxonomy" id="658629"/>
    <lineage>
        <taxon>Bacteria</taxon>
        <taxon>Pseudomonadati</taxon>
        <taxon>Pseudomonadota</taxon>
        <taxon>Gammaproteobacteria</taxon>
        <taxon>Pseudomonadales</taxon>
        <taxon>Pseudomonadaceae</taxon>
        <taxon>Pseudomonas</taxon>
    </lineage>
</organism>
<protein>
    <submittedName>
        <fullName evidence="1">Uncharacterized protein</fullName>
    </submittedName>
</protein>
<proteinExistence type="predicted"/>
<keyword evidence="2" id="KW-1185">Reference proteome</keyword>
<dbReference type="Proteomes" id="UP000693952">
    <property type="component" value="Chromosome"/>
</dbReference>
<accession>A0ABX8MTM3</accession>
<evidence type="ECO:0000313" key="1">
    <source>
        <dbReference type="EMBL" id="QXH41993.1"/>
    </source>
</evidence>
<reference evidence="1" key="1">
    <citation type="submission" date="2021-06" db="EMBL/GenBank/DDBJ databases">
        <title>Updating the genus Pseudomonas: Description of 43 new species and partition of the Pseudomonas putida group.</title>
        <authorList>
            <person name="Girard L."/>
            <person name="Lood C."/>
            <person name="Vandamme P."/>
            <person name="Rokni-Zadeh H."/>
            <person name="van Noort V."/>
            <person name="Hofte M."/>
            <person name="Lavigne R."/>
            <person name="De Mot R."/>
        </authorList>
    </citation>
    <scope>NUCLEOTIDE SEQUENCE</scope>
    <source>
        <strain evidence="1">CMR12a</strain>
    </source>
</reference>
<name>A0ABX8MTM3_9PSED</name>
<sequence length="171" mass="18123">MNIRSWLAVAVMAGLLYALGYITGVGSERSRNHVLDEARLRQSFEQGQALGTVKEKVVVEYVDRIVKVYQAGATITKEVPIYVSQAADSACVVPAGFVRVHDAGARNLPVAGGPRGTDGAASGLALSTVAASVVDNYNQCHANAEQLKALQQWVRESQALLQGAPAVARHP</sequence>
<gene>
    <name evidence="1" type="ORF">KSS89_07165</name>
</gene>
<dbReference type="EMBL" id="CP077074">
    <property type="protein sequence ID" value="QXH41993.1"/>
    <property type="molecule type" value="Genomic_DNA"/>
</dbReference>
<evidence type="ECO:0000313" key="2">
    <source>
        <dbReference type="Proteomes" id="UP000693952"/>
    </source>
</evidence>